<evidence type="ECO:0000313" key="2">
    <source>
        <dbReference type="Proteomes" id="UP000785679"/>
    </source>
</evidence>
<evidence type="ECO:0000313" key="1">
    <source>
        <dbReference type="EMBL" id="TNV74739.1"/>
    </source>
</evidence>
<comment type="caution">
    <text evidence="1">The sequence shown here is derived from an EMBL/GenBank/DDBJ whole genome shotgun (WGS) entry which is preliminary data.</text>
</comment>
<dbReference type="Proteomes" id="UP000785679">
    <property type="component" value="Unassembled WGS sequence"/>
</dbReference>
<organism evidence="1 2">
    <name type="scientific">Halteria grandinella</name>
    <dbReference type="NCBI Taxonomy" id="5974"/>
    <lineage>
        <taxon>Eukaryota</taxon>
        <taxon>Sar</taxon>
        <taxon>Alveolata</taxon>
        <taxon>Ciliophora</taxon>
        <taxon>Intramacronucleata</taxon>
        <taxon>Spirotrichea</taxon>
        <taxon>Stichotrichia</taxon>
        <taxon>Sporadotrichida</taxon>
        <taxon>Halteriidae</taxon>
        <taxon>Halteria</taxon>
    </lineage>
</organism>
<dbReference type="AlphaFoldDB" id="A0A8J8NHD0"/>
<reference evidence="1" key="1">
    <citation type="submission" date="2019-06" db="EMBL/GenBank/DDBJ databases">
        <authorList>
            <person name="Zheng W."/>
        </authorList>
    </citation>
    <scope>NUCLEOTIDE SEQUENCE</scope>
    <source>
        <strain evidence="1">QDHG01</strain>
    </source>
</reference>
<gene>
    <name evidence="1" type="ORF">FGO68_gene1819</name>
</gene>
<proteinExistence type="predicted"/>
<protein>
    <submittedName>
        <fullName evidence="1">Uncharacterized protein</fullName>
    </submittedName>
</protein>
<accession>A0A8J8NHD0</accession>
<keyword evidence="2" id="KW-1185">Reference proteome</keyword>
<sequence length="89" mass="10048">MPRPCLMPFTVSPAYCDSANLKTWKLCCQRRSLMSKRPESMWKSSPVKMLRASLLTICLRFGCLILAILSSSPISPAQIFYNPTSLLCF</sequence>
<dbReference type="EMBL" id="RRYP01016671">
    <property type="protein sequence ID" value="TNV74739.1"/>
    <property type="molecule type" value="Genomic_DNA"/>
</dbReference>
<name>A0A8J8NHD0_HALGN</name>